<dbReference type="InterPro" id="IPR052155">
    <property type="entry name" value="Biofilm_reg_signaling"/>
</dbReference>
<name>A0AAU8BDM6_9VIBR</name>
<evidence type="ECO:0000259" key="3">
    <source>
        <dbReference type="PROSITE" id="PS50887"/>
    </source>
</evidence>
<dbReference type="CDD" id="cd01948">
    <property type="entry name" value="EAL"/>
    <property type="match status" value="1"/>
</dbReference>
<dbReference type="RefSeq" id="WP_353496249.1">
    <property type="nucleotide sequence ID" value="NZ_CP115920.1"/>
</dbReference>
<protein>
    <submittedName>
        <fullName evidence="4">Bifunctional diguanylate cyclase/phosphodiesterase</fullName>
    </submittedName>
</protein>
<sequence length="691" mass="78571">MKTSIKQILTLFVTLVAAFMLTTAYLSQKQNAVRDEVLSLDEQAFEISQQASRLNVIVADYNLYRRSDSLTQWSDTLDKIEKQAGQLLNITQLEEKMLAKRLSTDISRIRMQFERLSEATIDKDIQWITINLNAYSQNLITQLHNLSEEARQLATLEVSRLSWYQTVAVGSTTFLSLVVLIVLYTALIVPLKTVRHEMKKIGQDYANYDATQSKNSRIREWHELFQSLEEMYRELQVTTVSKKALVAEVEMRKEAESNAVSLARTDFLTGLPNRLSFFERFKVLLENNRSAFLFFLDIDNFKSVNDNLGHLAGDTLLKTVSAAISQLSDERDSIARLGGDEFAILHFADSEQEALLFARELQALVRLPVTFESTQLRIDCSIGIARFPDDGVEIKSLLSCADTAMYFAKRNPVSTSGIQRFTVDIGEASRRKFSLYHKLRRAVEQGSFEVWFQPQVEVGTLNVTGFEALLRWKQSDGSYVSPAVFVPMLERTVDIIRVGEFVFEKCIEFQRRLESSGFNHTVSINISAVQLEHEHFIPFMKRRVLETGLSASRFPLELTETAIFRNKQETLLSLDRLNEMGFSLQLDDFGTGNASLDLLKNFPFSTVKIDSSFTKEAANKPETRAIIKAITVLSKELSFDIVIEGVETAQQQAFAREYGIKVAQGFYYAKAMPMNEAIAWLGHYDHYSTAL</sequence>
<dbReference type="AlphaFoldDB" id="A0AAU8BDM6"/>
<dbReference type="CDD" id="cd01949">
    <property type="entry name" value="GGDEF"/>
    <property type="match status" value="1"/>
</dbReference>
<dbReference type="InterPro" id="IPR029787">
    <property type="entry name" value="Nucleotide_cyclase"/>
</dbReference>
<accession>A0AAU8BDM6</accession>
<dbReference type="SUPFAM" id="SSF141868">
    <property type="entry name" value="EAL domain-like"/>
    <property type="match status" value="1"/>
</dbReference>
<keyword evidence="1" id="KW-0472">Membrane</keyword>
<feature type="domain" description="GGDEF" evidence="3">
    <location>
        <begin position="289"/>
        <end position="423"/>
    </location>
</feature>
<evidence type="ECO:0000256" key="1">
    <source>
        <dbReference type="SAM" id="Phobius"/>
    </source>
</evidence>
<dbReference type="Pfam" id="PF00563">
    <property type="entry name" value="EAL"/>
    <property type="match status" value="1"/>
</dbReference>
<dbReference type="Gene3D" id="3.20.20.450">
    <property type="entry name" value="EAL domain"/>
    <property type="match status" value="1"/>
</dbReference>
<dbReference type="PROSITE" id="PS50883">
    <property type="entry name" value="EAL"/>
    <property type="match status" value="1"/>
</dbReference>
<dbReference type="NCBIfam" id="TIGR00254">
    <property type="entry name" value="GGDEF"/>
    <property type="match status" value="1"/>
</dbReference>
<gene>
    <name evidence="4" type="ORF">PG915_09160</name>
</gene>
<evidence type="ECO:0000313" key="4">
    <source>
        <dbReference type="EMBL" id="XCD14775.1"/>
    </source>
</evidence>
<proteinExistence type="predicted"/>
<reference evidence="4" key="1">
    <citation type="submission" date="2023-01" db="EMBL/GenBank/DDBJ databases">
        <title>Vibrio sp. CB1-14 genome sequencing.</title>
        <authorList>
            <person name="Otstavnykh N."/>
            <person name="Isaeva M."/>
            <person name="Meleshko D."/>
        </authorList>
    </citation>
    <scope>NUCLEOTIDE SEQUENCE</scope>
    <source>
        <strain evidence="4">CB1-14</strain>
    </source>
</reference>
<keyword evidence="1" id="KW-1133">Transmembrane helix</keyword>
<feature type="domain" description="EAL" evidence="2">
    <location>
        <begin position="432"/>
        <end position="685"/>
    </location>
</feature>
<dbReference type="InterPro" id="IPR000160">
    <property type="entry name" value="GGDEF_dom"/>
</dbReference>
<dbReference type="InterPro" id="IPR043128">
    <property type="entry name" value="Rev_trsase/Diguanyl_cyclase"/>
</dbReference>
<dbReference type="InterPro" id="IPR001633">
    <property type="entry name" value="EAL_dom"/>
</dbReference>
<dbReference type="SUPFAM" id="SSF55073">
    <property type="entry name" value="Nucleotide cyclase"/>
    <property type="match status" value="1"/>
</dbReference>
<dbReference type="EMBL" id="CP115920">
    <property type="protein sequence ID" value="XCD14775.1"/>
    <property type="molecule type" value="Genomic_DNA"/>
</dbReference>
<dbReference type="PANTHER" id="PTHR44757:SF2">
    <property type="entry name" value="BIOFILM ARCHITECTURE MAINTENANCE PROTEIN MBAA"/>
    <property type="match status" value="1"/>
</dbReference>
<dbReference type="SMART" id="SM00052">
    <property type="entry name" value="EAL"/>
    <property type="match status" value="1"/>
</dbReference>
<dbReference type="SMART" id="SM00267">
    <property type="entry name" value="GGDEF"/>
    <property type="match status" value="1"/>
</dbReference>
<organism evidence="4">
    <name type="scientific">Vibrio chaetopteri</name>
    <dbReference type="NCBI Taxonomy" id="3016528"/>
    <lineage>
        <taxon>Bacteria</taxon>
        <taxon>Pseudomonadati</taxon>
        <taxon>Pseudomonadota</taxon>
        <taxon>Gammaproteobacteria</taxon>
        <taxon>Vibrionales</taxon>
        <taxon>Vibrionaceae</taxon>
        <taxon>Vibrio</taxon>
    </lineage>
</organism>
<dbReference type="PROSITE" id="PS50887">
    <property type="entry name" value="GGDEF"/>
    <property type="match status" value="1"/>
</dbReference>
<dbReference type="Gene3D" id="3.30.70.270">
    <property type="match status" value="1"/>
</dbReference>
<dbReference type="PANTHER" id="PTHR44757">
    <property type="entry name" value="DIGUANYLATE CYCLASE DGCP"/>
    <property type="match status" value="1"/>
</dbReference>
<evidence type="ECO:0000259" key="2">
    <source>
        <dbReference type="PROSITE" id="PS50883"/>
    </source>
</evidence>
<keyword evidence="1" id="KW-0812">Transmembrane</keyword>
<dbReference type="InterPro" id="IPR035919">
    <property type="entry name" value="EAL_sf"/>
</dbReference>
<dbReference type="Pfam" id="PF00990">
    <property type="entry name" value="GGDEF"/>
    <property type="match status" value="1"/>
</dbReference>
<dbReference type="KEGG" id="vck:PG915_09160"/>
<feature type="transmembrane region" description="Helical" evidence="1">
    <location>
        <begin position="163"/>
        <end position="191"/>
    </location>
</feature>